<accession>A0A2N5W5W8</accession>
<evidence type="ECO:0000313" key="7">
    <source>
        <dbReference type="Proteomes" id="UP000235392"/>
    </source>
</evidence>
<dbReference type="PANTHER" id="PTHR20910">
    <property type="entry name" value="AGAP001623-PA"/>
    <property type="match status" value="1"/>
</dbReference>
<proteinExistence type="predicted"/>
<dbReference type="InterPro" id="IPR053257">
    <property type="entry name" value="Cu-only_SOD"/>
</dbReference>
<dbReference type="OrthoDB" id="159229at2759"/>
<evidence type="ECO:0000313" key="2">
    <source>
        <dbReference type="EMBL" id="PLW14818.1"/>
    </source>
</evidence>
<keyword evidence="6" id="KW-1185">Reference proteome</keyword>
<dbReference type="STRING" id="200324.A0A2N5W5W8"/>
<dbReference type="EMBL" id="PGCI01000049">
    <property type="protein sequence ID" value="PLW45371.1"/>
    <property type="molecule type" value="Genomic_DNA"/>
</dbReference>
<name>A0A2N5W5W8_9BASI</name>
<evidence type="ECO:0000259" key="1">
    <source>
        <dbReference type="Pfam" id="PF00080"/>
    </source>
</evidence>
<sequence>MSLFKGSEGLPELSLVQTARPQARVILSSPTGAPIFGIIDFRSITLTDTQVEVVMHGLDVSLPHVGHPYHIHAHAVGVDGNCEAAGGHLTPTGIPDSVPCNPSVPRACQEGDLSGKHGLLAGDQRTVHLTYTDTTLQFYSPEAGIIGRGLVIHDGKGGRIACGNITRTT</sequence>
<reference evidence="6 7" key="1">
    <citation type="submission" date="2017-11" db="EMBL/GenBank/DDBJ databases">
        <title>De novo assembly and phasing of dikaryotic genomes from two isolates of Puccinia coronata f. sp. avenae, the causal agent of oat crown rust.</title>
        <authorList>
            <person name="Miller M.E."/>
            <person name="Zhang Y."/>
            <person name="Omidvar V."/>
            <person name="Sperschneider J."/>
            <person name="Schwessinger B."/>
            <person name="Raley C."/>
            <person name="Palmer J.M."/>
            <person name="Garnica D."/>
            <person name="Upadhyaya N."/>
            <person name="Rathjen J."/>
            <person name="Taylor J.M."/>
            <person name="Park R.F."/>
            <person name="Dodds P.N."/>
            <person name="Hirsch C.D."/>
            <person name="Kianian S.F."/>
            <person name="Figueroa M."/>
        </authorList>
    </citation>
    <scope>NUCLEOTIDE SEQUENCE [LARGE SCALE GENOMIC DNA]</scope>
    <source>
        <strain evidence="5">12NC29</strain>
        <strain evidence="2">12SD80</strain>
    </source>
</reference>
<dbReference type="GO" id="GO:0046872">
    <property type="term" value="F:metal ion binding"/>
    <property type="evidence" value="ECO:0007669"/>
    <property type="project" value="InterPro"/>
</dbReference>
<comment type="caution">
    <text evidence="5">The sequence shown here is derived from an EMBL/GenBank/DDBJ whole genome shotgun (WGS) entry which is preliminary data.</text>
</comment>
<dbReference type="GO" id="GO:0006801">
    <property type="term" value="P:superoxide metabolic process"/>
    <property type="evidence" value="ECO:0007669"/>
    <property type="project" value="InterPro"/>
</dbReference>
<dbReference type="EMBL" id="PGCJ01000009">
    <property type="protein sequence ID" value="PLW57621.1"/>
    <property type="molecule type" value="Genomic_DNA"/>
</dbReference>
<feature type="domain" description="Superoxide dismutase copper/zinc binding" evidence="1">
    <location>
        <begin position="37"/>
        <end position="165"/>
    </location>
</feature>
<evidence type="ECO:0000313" key="5">
    <source>
        <dbReference type="EMBL" id="PLW57621.1"/>
    </source>
</evidence>
<evidence type="ECO:0000313" key="4">
    <source>
        <dbReference type="EMBL" id="PLW45371.1"/>
    </source>
</evidence>
<organism evidence="5 6">
    <name type="scientific">Puccinia coronata f. sp. avenae</name>
    <dbReference type="NCBI Taxonomy" id="200324"/>
    <lineage>
        <taxon>Eukaryota</taxon>
        <taxon>Fungi</taxon>
        <taxon>Dikarya</taxon>
        <taxon>Basidiomycota</taxon>
        <taxon>Pucciniomycotina</taxon>
        <taxon>Pucciniomycetes</taxon>
        <taxon>Pucciniales</taxon>
        <taxon>Pucciniaceae</taxon>
        <taxon>Puccinia</taxon>
    </lineage>
</organism>
<dbReference type="InterPro" id="IPR036423">
    <property type="entry name" value="SOD-like_Cu/Zn_dom_sf"/>
</dbReference>
<gene>
    <name evidence="5" type="ORF">PCANC_01123</name>
    <name evidence="3" type="ORF">PCANC_03207</name>
    <name evidence="4" type="ORF">PCASD_03133</name>
    <name evidence="2" type="ORF">PCASD_19378</name>
</gene>
<dbReference type="Pfam" id="PF00080">
    <property type="entry name" value="Sod_Cu"/>
    <property type="match status" value="1"/>
</dbReference>
<evidence type="ECO:0000313" key="6">
    <source>
        <dbReference type="Proteomes" id="UP000235388"/>
    </source>
</evidence>
<dbReference type="PANTHER" id="PTHR20910:SF1">
    <property type="entry name" value="SUPEROXIDE DISMUTASE COPPER_ZINC BINDING DOMAIN-CONTAINING PROTEIN"/>
    <property type="match status" value="1"/>
</dbReference>
<dbReference type="InterPro" id="IPR001424">
    <property type="entry name" value="SOD_Cu_Zn_dom"/>
</dbReference>
<dbReference type="Proteomes" id="UP000235388">
    <property type="component" value="Unassembled WGS sequence"/>
</dbReference>
<dbReference type="EMBL" id="PGCI01000813">
    <property type="protein sequence ID" value="PLW14818.1"/>
    <property type="molecule type" value="Genomic_DNA"/>
</dbReference>
<dbReference type="AlphaFoldDB" id="A0A2N5W5W8"/>
<dbReference type="EMBL" id="PGCJ01000781">
    <property type="protein sequence ID" value="PLW21694.1"/>
    <property type="molecule type" value="Genomic_DNA"/>
</dbReference>
<dbReference type="Proteomes" id="UP000235392">
    <property type="component" value="Unassembled WGS sequence"/>
</dbReference>
<dbReference type="SUPFAM" id="SSF49329">
    <property type="entry name" value="Cu,Zn superoxide dismutase-like"/>
    <property type="match status" value="1"/>
</dbReference>
<evidence type="ECO:0000313" key="3">
    <source>
        <dbReference type="EMBL" id="PLW21694.1"/>
    </source>
</evidence>
<dbReference type="Gene3D" id="2.60.40.200">
    <property type="entry name" value="Superoxide dismutase, copper/zinc binding domain"/>
    <property type="match status" value="1"/>
</dbReference>
<protein>
    <recommendedName>
        <fullName evidence="1">Superoxide dismutase copper/zinc binding domain-containing protein</fullName>
    </recommendedName>
</protein>